<feature type="domain" description="HTH lysR-type" evidence="5">
    <location>
        <begin position="11"/>
        <end position="62"/>
    </location>
</feature>
<protein>
    <submittedName>
        <fullName evidence="6">Transcriptional regulator</fullName>
    </submittedName>
</protein>
<dbReference type="OrthoDB" id="5297263at2"/>
<dbReference type="SUPFAM" id="SSF46785">
    <property type="entry name" value="Winged helix' DNA-binding domain"/>
    <property type="match status" value="1"/>
</dbReference>
<dbReference type="InterPro" id="IPR050950">
    <property type="entry name" value="HTH-type_LysR_regulators"/>
</dbReference>
<dbReference type="GO" id="GO:0003677">
    <property type="term" value="F:DNA binding"/>
    <property type="evidence" value="ECO:0007669"/>
    <property type="project" value="UniProtKB-KW"/>
</dbReference>
<dbReference type="STRING" id="1672749.BJF92_21490"/>
<evidence type="ECO:0000259" key="5">
    <source>
        <dbReference type="PROSITE" id="PS50931"/>
    </source>
</evidence>
<dbReference type="PROSITE" id="PS50931">
    <property type="entry name" value="HTH_LYSR"/>
    <property type="match status" value="1"/>
</dbReference>
<dbReference type="PANTHER" id="PTHR30419:SF8">
    <property type="entry name" value="NITROGEN ASSIMILATION TRANSCRIPTIONAL ACTIVATOR-RELATED"/>
    <property type="match status" value="1"/>
</dbReference>
<keyword evidence="3" id="KW-0238">DNA-binding</keyword>
<keyword evidence="4" id="KW-0804">Transcription</keyword>
<keyword evidence="2" id="KW-0805">Transcription regulation</keyword>
<evidence type="ECO:0000256" key="1">
    <source>
        <dbReference type="ARBA" id="ARBA00009437"/>
    </source>
</evidence>
<evidence type="ECO:0000313" key="7">
    <source>
        <dbReference type="Proteomes" id="UP000186143"/>
    </source>
</evidence>
<gene>
    <name evidence="6" type="ORF">BJF92_21490</name>
</gene>
<dbReference type="InterPro" id="IPR005119">
    <property type="entry name" value="LysR_subst-bd"/>
</dbReference>
<dbReference type="Proteomes" id="UP000186143">
    <property type="component" value="Unassembled WGS sequence"/>
</dbReference>
<organism evidence="6 7">
    <name type="scientific">Xaviernesmea rhizosphaerae</name>
    <dbReference type="NCBI Taxonomy" id="1672749"/>
    <lineage>
        <taxon>Bacteria</taxon>
        <taxon>Pseudomonadati</taxon>
        <taxon>Pseudomonadota</taxon>
        <taxon>Alphaproteobacteria</taxon>
        <taxon>Hyphomicrobiales</taxon>
        <taxon>Rhizobiaceae</taxon>
        <taxon>Rhizobium/Agrobacterium group</taxon>
        <taxon>Xaviernesmea</taxon>
    </lineage>
</organism>
<dbReference type="InterPro" id="IPR000847">
    <property type="entry name" value="LysR_HTH_N"/>
</dbReference>
<dbReference type="Pfam" id="PF00126">
    <property type="entry name" value="HTH_1"/>
    <property type="match status" value="1"/>
</dbReference>
<evidence type="ECO:0000256" key="4">
    <source>
        <dbReference type="ARBA" id="ARBA00023163"/>
    </source>
</evidence>
<dbReference type="GO" id="GO:0003700">
    <property type="term" value="F:DNA-binding transcription factor activity"/>
    <property type="evidence" value="ECO:0007669"/>
    <property type="project" value="InterPro"/>
</dbReference>
<dbReference type="PANTHER" id="PTHR30419">
    <property type="entry name" value="HTH-TYPE TRANSCRIPTIONAL REGULATOR YBHD"/>
    <property type="match status" value="1"/>
</dbReference>
<accession>A0A1Q9ANS3</accession>
<dbReference type="SUPFAM" id="SSF53850">
    <property type="entry name" value="Periplasmic binding protein-like II"/>
    <property type="match status" value="1"/>
</dbReference>
<dbReference type="Gene3D" id="1.10.10.10">
    <property type="entry name" value="Winged helix-like DNA-binding domain superfamily/Winged helix DNA-binding domain"/>
    <property type="match status" value="1"/>
</dbReference>
<name>A0A1Q9ANS3_9HYPH</name>
<evidence type="ECO:0000256" key="2">
    <source>
        <dbReference type="ARBA" id="ARBA00023015"/>
    </source>
</evidence>
<evidence type="ECO:0000313" key="6">
    <source>
        <dbReference type="EMBL" id="OLP57074.1"/>
    </source>
</evidence>
<dbReference type="InterPro" id="IPR036390">
    <property type="entry name" value="WH_DNA-bd_sf"/>
</dbReference>
<dbReference type="RefSeq" id="WP_075633426.1">
    <property type="nucleotide sequence ID" value="NZ_MKIO01000020.1"/>
</dbReference>
<dbReference type="InterPro" id="IPR036388">
    <property type="entry name" value="WH-like_DNA-bd_sf"/>
</dbReference>
<reference evidence="6 7" key="1">
    <citation type="submission" date="2016-09" db="EMBL/GenBank/DDBJ databases">
        <title>Rhizobium sp. nov., a novel species isolated from the rice rhizosphere.</title>
        <authorList>
            <person name="Zhao J."/>
            <person name="Zhang X."/>
        </authorList>
    </citation>
    <scope>NUCLEOTIDE SEQUENCE [LARGE SCALE GENOMIC DNA]</scope>
    <source>
        <strain evidence="6 7">MH17</strain>
    </source>
</reference>
<dbReference type="GO" id="GO:0005829">
    <property type="term" value="C:cytosol"/>
    <property type="evidence" value="ECO:0007669"/>
    <property type="project" value="TreeGrafter"/>
</dbReference>
<dbReference type="EMBL" id="MKIO01000020">
    <property type="protein sequence ID" value="OLP57074.1"/>
    <property type="molecule type" value="Genomic_DNA"/>
</dbReference>
<sequence>MSRLLFSRFAHYLDSVARLGSIRKAAEELNISASAIDKQLIRAEEELGVALFERLPRGMRLTSAGEMLIHGVRGWQKDFGRIRFEIEELKGLRRGEVKIVLSQEAAVGFLPAALAPFLREHPRIRHQVTVVDPDRVRQQVIDGTADFGLTFSPQPMPGVAVTCSTAFCLRALLPALPGTAPPDGIALESFFACPTLIPDASTHVRDAVDIAAARIGRRPQPVASTNSLDLMRALVREGCGYGLAVLPPAAPVVGADGLWQLPFADRGLPPLTLSLIVDPHRSPSMTSILARKTLEAGFARLETGMTPAGP</sequence>
<proteinExistence type="inferred from homology"/>
<dbReference type="Gene3D" id="3.40.190.290">
    <property type="match status" value="1"/>
</dbReference>
<dbReference type="AlphaFoldDB" id="A0A1Q9ANS3"/>
<evidence type="ECO:0000256" key="3">
    <source>
        <dbReference type="ARBA" id="ARBA00023125"/>
    </source>
</evidence>
<comment type="caution">
    <text evidence="6">The sequence shown here is derived from an EMBL/GenBank/DDBJ whole genome shotgun (WGS) entry which is preliminary data.</text>
</comment>
<dbReference type="Pfam" id="PF03466">
    <property type="entry name" value="LysR_substrate"/>
    <property type="match status" value="1"/>
</dbReference>
<comment type="similarity">
    <text evidence="1">Belongs to the LysR transcriptional regulatory family.</text>
</comment>